<dbReference type="GO" id="GO:0047499">
    <property type="term" value="F:calcium-independent phospholipase A2 activity"/>
    <property type="evidence" value="ECO:0007669"/>
    <property type="project" value="InterPro"/>
</dbReference>
<keyword evidence="5 8" id="KW-0443">Lipid metabolism</keyword>
<accession>A0A8S3UE75</accession>
<dbReference type="Gene3D" id="3.40.1090.10">
    <property type="entry name" value="Cytosolic phospholipase A2 catalytic domain"/>
    <property type="match status" value="1"/>
</dbReference>
<organism evidence="10 11">
    <name type="scientific">Mytilus edulis</name>
    <name type="common">Blue mussel</name>
    <dbReference type="NCBI Taxonomy" id="6550"/>
    <lineage>
        <taxon>Eukaryota</taxon>
        <taxon>Metazoa</taxon>
        <taxon>Spiralia</taxon>
        <taxon>Lophotrochozoa</taxon>
        <taxon>Mollusca</taxon>
        <taxon>Bivalvia</taxon>
        <taxon>Autobranchia</taxon>
        <taxon>Pteriomorphia</taxon>
        <taxon>Mytilida</taxon>
        <taxon>Mytiloidea</taxon>
        <taxon>Mytilidae</taxon>
        <taxon>Mytilinae</taxon>
        <taxon>Mytilus</taxon>
    </lineage>
</organism>
<evidence type="ECO:0000313" key="11">
    <source>
        <dbReference type="Proteomes" id="UP000683360"/>
    </source>
</evidence>
<comment type="caution">
    <text evidence="8">Lacks conserved residue(s) required for the propagation of feature annotation.</text>
</comment>
<dbReference type="SMART" id="SM00248">
    <property type="entry name" value="ANK"/>
    <property type="match status" value="8"/>
</dbReference>
<evidence type="ECO:0000256" key="6">
    <source>
        <dbReference type="ARBA" id="ARBA00023422"/>
    </source>
</evidence>
<feature type="active site" description="Nucleophile" evidence="8">
    <location>
        <position position="548"/>
    </location>
</feature>
<dbReference type="GO" id="GO:0016042">
    <property type="term" value="P:lipid catabolic process"/>
    <property type="evidence" value="ECO:0007669"/>
    <property type="project" value="UniProtKB-UniRule"/>
</dbReference>
<evidence type="ECO:0000256" key="5">
    <source>
        <dbReference type="ARBA" id="ARBA00023098"/>
    </source>
</evidence>
<dbReference type="EC" id="3.1.1.4" evidence="1"/>
<evidence type="ECO:0000256" key="1">
    <source>
        <dbReference type="ARBA" id="ARBA00013278"/>
    </source>
</evidence>
<dbReference type="SUPFAM" id="SSF48403">
    <property type="entry name" value="Ankyrin repeat"/>
    <property type="match status" value="1"/>
</dbReference>
<dbReference type="GO" id="GO:0005739">
    <property type="term" value="C:mitochondrion"/>
    <property type="evidence" value="ECO:0007669"/>
    <property type="project" value="TreeGrafter"/>
</dbReference>
<dbReference type="AlphaFoldDB" id="A0A8S3UE75"/>
<evidence type="ECO:0000256" key="3">
    <source>
        <dbReference type="ARBA" id="ARBA00022801"/>
    </source>
</evidence>
<dbReference type="Pfam" id="PF12796">
    <property type="entry name" value="Ank_2"/>
    <property type="match status" value="3"/>
</dbReference>
<feature type="repeat" description="ANK" evidence="7">
    <location>
        <begin position="350"/>
        <end position="382"/>
    </location>
</feature>
<dbReference type="PROSITE" id="PS50297">
    <property type="entry name" value="ANK_REP_REGION"/>
    <property type="match status" value="3"/>
</dbReference>
<dbReference type="PANTHER" id="PTHR24139">
    <property type="entry name" value="CALCIUM-INDEPENDENT PHOSPHOLIPASE A2"/>
    <property type="match status" value="1"/>
</dbReference>
<feature type="domain" description="PNPLA" evidence="9">
    <location>
        <begin position="510"/>
        <end position="693"/>
    </location>
</feature>
<keyword evidence="4 7" id="KW-0040">ANK repeat</keyword>
<dbReference type="PANTHER" id="PTHR24139:SF34">
    <property type="entry name" value="85_88 KDA CALCIUM-INDEPENDENT PHOSPHOLIPASE A2"/>
    <property type="match status" value="1"/>
</dbReference>
<feature type="repeat" description="ANK" evidence="7">
    <location>
        <begin position="383"/>
        <end position="415"/>
    </location>
</feature>
<dbReference type="InterPro" id="IPR036770">
    <property type="entry name" value="Ankyrin_rpt-contain_sf"/>
</dbReference>
<keyword evidence="11" id="KW-1185">Reference proteome</keyword>
<comment type="caution">
    <text evidence="10">The sequence shown here is derived from an EMBL/GenBank/DDBJ whole genome shotgun (WGS) entry which is preliminary data.</text>
</comment>
<dbReference type="OrthoDB" id="10021675at2759"/>
<evidence type="ECO:0000256" key="4">
    <source>
        <dbReference type="ARBA" id="ARBA00023043"/>
    </source>
</evidence>
<comment type="catalytic activity">
    <reaction evidence="6">
        <text>a 1,2-diacyl-sn-glycero-3-phosphocholine + H2O = a 1-acyl-sn-glycero-3-phosphocholine + a fatty acid + H(+)</text>
        <dbReference type="Rhea" id="RHEA:15801"/>
        <dbReference type="ChEBI" id="CHEBI:15377"/>
        <dbReference type="ChEBI" id="CHEBI:15378"/>
        <dbReference type="ChEBI" id="CHEBI:28868"/>
        <dbReference type="ChEBI" id="CHEBI:57643"/>
        <dbReference type="ChEBI" id="CHEBI:58168"/>
        <dbReference type="EC" id="3.1.1.4"/>
    </reaction>
    <physiologicalReaction direction="left-to-right" evidence="6">
        <dbReference type="Rhea" id="RHEA:15802"/>
    </physiologicalReaction>
</comment>
<dbReference type="InterPro" id="IPR002641">
    <property type="entry name" value="PNPLA_dom"/>
</dbReference>
<dbReference type="PROSITE" id="PS51635">
    <property type="entry name" value="PNPLA"/>
    <property type="match status" value="1"/>
</dbReference>
<evidence type="ECO:0000313" key="10">
    <source>
        <dbReference type="EMBL" id="CAG2240936.1"/>
    </source>
</evidence>
<dbReference type="PROSITE" id="PS50088">
    <property type="entry name" value="ANK_REPEAT"/>
    <property type="match status" value="4"/>
</dbReference>
<dbReference type="GO" id="GO:2000304">
    <property type="term" value="P:positive regulation of ceramide biosynthetic process"/>
    <property type="evidence" value="ECO:0007669"/>
    <property type="project" value="TreeGrafter"/>
</dbReference>
<evidence type="ECO:0000256" key="7">
    <source>
        <dbReference type="PROSITE-ProRule" id="PRU00023"/>
    </source>
</evidence>
<protein>
    <recommendedName>
        <fullName evidence="1">phospholipase A2</fullName>
        <ecNumber evidence="1">3.1.1.4</ecNumber>
    </recommendedName>
</protein>
<feature type="short sequence motif" description="GXSXG" evidence="8">
    <location>
        <begin position="546"/>
        <end position="550"/>
    </location>
</feature>
<evidence type="ECO:0000259" key="9">
    <source>
        <dbReference type="PROSITE" id="PS51635"/>
    </source>
</evidence>
<keyword evidence="2" id="KW-0677">Repeat</keyword>
<keyword evidence="8" id="KW-0442">Lipid degradation</keyword>
<dbReference type="Proteomes" id="UP000683360">
    <property type="component" value="Unassembled WGS sequence"/>
</dbReference>
<keyword evidence="3 8" id="KW-0378">Hydrolase</keyword>
<sequence>MLKNLVDGFKGLVEVAGASINPYTVNSVKLENYKDYSKRAEEGHLILYKKYSSYDCIVVSTTTPRSVWRYFIVFTCPYKSVPVLKKYSSYDCIVVSTTTPRSVWSIFRLTNDGEAFAQFGLFASKLNVLIGQSSSVFVGDNLQKITDVIKEHSSWSPIHIAAYLGFYEFIRQPDIIRKINDKTSTSEATPLMTAVMGKQFQCIEQLLQSGATLHRQDNSGDSAYHYAVRFEPKCIPILSQFDKDGVKDFYNNKGQTALYLACEKGLPDAVEELLKAGVRPDISACDMLPIHVAMKTNNIRNLELICEKHVDQLFAKDHKYGGTPAHWVRKREVAERLLKLGCDVNFISDTGHTPLHVMLKKDRRDCIMELLVHGADTRAGDVYGNTPLHVAIQNDDVEFVRLFIVFGADVNMKNKAGHTPRHLASTSKEKNKDTILYMLHICGAKRCGHTTKGCCKGCVMEGNYDGTVDDAMKTVLTIDREAIVDEMMSSFRDPDQDDDTTSSLDKHRVLCLDGGGIRVIILIQLLIAIEDAAGIPIKECFDWISGTSTGALLALGIATGKPLPYMKGLYVRLKDEVFKGSRPYPAEAFEEMLKQELGETKVMTDIKGPKVLVTGVLADRHPSQFHFFRSYHPTLQTYEDDTHPKGVLRPPPPHEQLVWEAARSSGAAPTYFKSARAFVDGGMIANNPTLDTLTEIHEYNFGLKLRNEGHLIKPIGCVVSLGTGRIPVIPVESVDVFRPEGIFDVKRVVTGFTGLVNMMVDQATLSEGPPVNRSRAWCSMLNIPFYRFSPRISEDFPLDCHDNKSIITMMWDTQCYIVANREKIRKLGILLKNIHDAKQKSGK</sequence>
<dbReference type="EMBL" id="CAJPWZ010002578">
    <property type="protein sequence ID" value="CAG2240936.1"/>
    <property type="molecule type" value="Genomic_DNA"/>
</dbReference>
<dbReference type="InterPro" id="IPR016035">
    <property type="entry name" value="Acyl_Trfase/lysoPLipase"/>
</dbReference>
<gene>
    <name evidence="10" type="ORF">MEDL_53152</name>
</gene>
<feature type="active site" description="Proton acceptor" evidence="8">
    <location>
        <position position="680"/>
    </location>
</feature>
<evidence type="ECO:0000256" key="2">
    <source>
        <dbReference type="ARBA" id="ARBA00022737"/>
    </source>
</evidence>
<evidence type="ECO:0000256" key="8">
    <source>
        <dbReference type="PROSITE-ProRule" id="PRU01161"/>
    </source>
</evidence>
<dbReference type="InterPro" id="IPR047148">
    <property type="entry name" value="PLPL9"/>
</dbReference>
<dbReference type="InterPro" id="IPR002110">
    <property type="entry name" value="Ankyrin_rpt"/>
</dbReference>
<dbReference type="Gene3D" id="1.25.40.20">
    <property type="entry name" value="Ankyrin repeat-containing domain"/>
    <property type="match status" value="2"/>
</dbReference>
<feature type="repeat" description="ANK" evidence="7">
    <location>
        <begin position="253"/>
        <end position="285"/>
    </location>
</feature>
<reference evidence="10" key="1">
    <citation type="submission" date="2021-03" db="EMBL/GenBank/DDBJ databases">
        <authorList>
            <person name="Bekaert M."/>
        </authorList>
    </citation>
    <scope>NUCLEOTIDE SEQUENCE</scope>
</reference>
<dbReference type="SUPFAM" id="SSF52151">
    <property type="entry name" value="FabD/lysophospholipase-like"/>
    <property type="match status" value="1"/>
</dbReference>
<feature type="repeat" description="ANK" evidence="7">
    <location>
        <begin position="186"/>
        <end position="218"/>
    </location>
</feature>
<name>A0A8S3UE75_MYTED</name>
<dbReference type="GO" id="GO:0052816">
    <property type="term" value="F:long-chain fatty acyl-CoA hydrolase activity"/>
    <property type="evidence" value="ECO:0007669"/>
    <property type="project" value="TreeGrafter"/>
</dbReference>
<proteinExistence type="predicted"/>
<dbReference type="Pfam" id="PF01734">
    <property type="entry name" value="Patatin"/>
    <property type="match status" value="1"/>
</dbReference>
<feature type="short sequence motif" description="DGA/G" evidence="8">
    <location>
        <begin position="680"/>
        <end position="682"/>
    </location>
</feature>